<proteinExistence type="inferred from homology"/>
<dbReference type="InterPro" id="IPR036322">
    <property type="entry name" value="WD40_repeat_dom_sf"/>
</dbReference>
<dbReference type="VEuPathDB" id="FungiDB:RhiirA1_439757"/>
<feature type="region of interest" description="Disordered" evidence="5">
    <location>
        <begin position="81"/>
        <end position="100"/>
    </location>
</feature>
<evidence type="ECO:0000256" key="5">
    <source>
        <dbReference type="SAM" id="MobiDB-lite"/>
    </source>
</evidence>
<feature type="compositionally biased region" description="Low complexity" evidence="5">
    <location>
        <begin position="656"/>
        <end position="676"/>
    </location>
</feature>
<feature type="compositionally biased region" description="Basic and acidic residues" evidence="5">
    <location>
        <begin position="81"/>
        <end position="91"/>
    </location>
</feature>
<organism evidence="6 7">
    <name type="scientific">Rhizophagus irregularis</name>
    <dbReference type="NCBI Taxonomy" id="588596"/>
    <lineage>
        <taxon>Eukaryota</taxon>
        <taxon>Fungi</taxon>
        <taxon>Fungi incertae sedis</taxon>
        <taxon>Mucoromycota</taxon>
        <taxon>Glomeromycotina</taxon>
        <taxon>Glomeromycetes</taxon>
        <taxon>Glomerales</taxon>
        <taxon>Glomeraceae</taxon>
        <taxon>Rhizophagus</taxon>
    </lineage>
</organism>
<dbReference type="PROSITE" id="PS50082">
    <property type="entry name" value="WD_REPEATS_2"/>
    <property type="match status" value="4"/>
</dbReference>
<dbReference type="GO" id="GO:0000724">
    <property type="term" value="P:double-strand break repair via homologous recombination"/>
    <property type="evidence" value="ECO:0007669"/>
    <property type="project" value="TreeGrafter"/>
</dbReference>
<dbReference type="AlphaFoldDB" id="A0A2I1H8Q8"/>
<reference evidence="6 7" key="1">
    <citation type="submission" date="2015-10" db="EMBL/GenBank/DDBJ databases">
        <title>Genome analyses suggest a sexual origin of heterokaryosis in a supposedly ancient asexual fungus.</title>
        <authorList>
            <person name="Ropars J."/>
            <person name="Sedzielewska K."/>
            <person name="Noel J."/>
            <person name="Charron P."/>
            <person name="Farinelli L."/>
            <person name="Marton T."/>
            <person name="Kruger M."/>
            <person name="Pelin A."/>
            <person name="Brachmann A."/>
            <person name="Corradi N."/>
        </authorList>
    </citation>
    <scope>NUCLEOTIDE SEQUENCE [LARGE SCALE GENOMIC DNA]</scope>
    <source>
        <strain evidence="6 7">A4</strain>
    </source>
</reference>
<feature type="compositionally biased region" description="Low complexity" evidence="5">
    <location>
        <begin position="805"/>
        <end position="829"/>
    </location>
</feature>
<dbReference type="SUPFAM" id="SSF50978">
    <property type="entry name" value="WD40 repeat-like"/>
    <property type="match status" value="1"/>
</dbReference>
<dbReference type="InterPro" id="IPR051246">
    <property type="entry name" value="WDR48"/>
</dbReference>
<feature type="compositionally biased region" description="Low complexity" evidence="5">
    <location>
        <begin position="684"/>
        <end position="701"/>
    </location>
</feature>
<evidence type="ECO:0000313" key="7">
    <source>
        <dbReference type="Proteomes" id="UP000234323"/>
    </source>
</evidence>
<feature type="repeat" description="WD" evidence="4">
    <location>
        <begin position="170"/>
        <end position="211"/>
    </location>
</feature>
<feature type="compositionally biased region" description="Polar residues" evidence="5">
    <location>
        <begin position="702"/>
        <end position="715"/>
    </location>
</feature>
<dbReference type="Pfam" id="PF00400">
    <property type="entry name" value="WD40"/>
    <property type="match status" value="5"/>
</dbReference>
<dbReference type="CDD" id="cd17041">
    <property type="entry name" value="Ubl_WDR48"/>
    <property type="match status" value="1"/>
</dbReference>
<gene>
    <name evidence="6" type="ORF">RhiirA4_548652</name>
</gene>
<dbReference type="CDD" id="cd00200">
    <property type="entry name" value="WD40"/>
    <property type="match status" value="1"/>
</dbReference>
<feature type="region of interest" description="Disordered" evidence="5">
    <location>
        <begin position="407"/>
        <end position="427"/>
    </location>
</feature>
<dbReference type="PROSITE" id="PS00678">
    <property type="entry name" value="WD_REPEATS_1"/>
    <property type="match status" value="1"/>
</dbReference>
<feature type="compositionally biased region" description="Polar residues" evidence="5">
    <location>
        <begin position="838"/>
        <end position="864"/>
    </location>
</feature>
<comment type="similarity">
    <text evidence="1">Belongs to the WD repeat WDR48 family.</text>
</comment>
<dbReference type="InterPro" id="IPR001680">
    <property type="entry name" value="WD40_rpt"/>
</dbReference>
<dbReference type="InterPro" id="IPR021772">
    <property type="entry name" value="WDR48/Bun107"/>
</dbReference>
<keyword evidence="7" id="KW-1185">Reference proteome</keyword>
<evidence type="ECO:0000256" key="1">
    <source>
        <dbReference type="ARBA" id="ARBA00006917"/>
    </source>
</evidence>
<dbReference type="InterPro" id="IPR019775">
    <property type="entry name" value="WD40_repeat_CS"/>
</dbReference>
<dbReference type="VEuPathDB" id="FungiDB:FUN_003343"/>
<dbReference type="Proteomes" id="UP000234323">
    <property type="component" value="Unassembled WGS sequence"/>
</dbReference>
<dbReference type="InterPro" id="IPR020472">
    <property type="entry name" value="WD40_PAC1"/>
</dbReference>
<dbReference type="Pfam" id="PF11816">
    <property type="entry name" value="DUF3337"/>
    <property type="match status" value="1"/>
</dbReference>
<feature type="compositionally biased region" description="Low complexity" evidence="5">
    <location>
        <begin position="729"/>
        <end position="760"/>
    </location>
</feature>
<feature type="repeat" description="WD" evidence="4">
    <location>
        <begin position="128"/>
        <end position="159"/>
    </location>
</feature>
<accession>A0A2I1H8Q8</accession>
<comment type="caution">
    <text evidence="6">The sequence shown here is derived from an EMBL/GenBank/DDBJ whole genome shotgun (WGS) entry which is preliminary data.</text>
</comment>
<dbReference type="Gene3D" id="2.130.10.10">
    <property type="entry name" value="YVTN repeat-like/Quinoprotein amine dehydrogenase"/>
    <property type="match status" value="2"/>
</dbReference>
<feature type="region of interest" description="Disordered" evidence="5">
    <location>
        <begin position="653"/>
        <end position="772"/>
    </location>
</feature>
<dbReference type="PANTHER" id="PTHR19862">
    <property type="entry name" value="WD REPEAT-CONTAINING PROTEIN 48"/>
    <property type="match status" value="1"/>
</dbReference>
<name>A0A2I1H8Q8_9GLOM</name>
<evidence type="ECO:0000256" key="2">
    <source>
        <dbReference type="ARBA" id="ARBA00022574"/>
    </source>
</evidence>
<dbReference type="VEuPathDB" id="FungiDB:RhiirFUN_023523"/>
<dbReference type="PROSITE" id="PS50294">
    <property type="entry name" value="WD_REPEATS_REGION"/>
    <property type="match status" value="4"/>
</dbReference>
<feature type="compositionally biased region" description="Basic and acidic residues" evidence="5">
    <location>
        <begin position="795"/>
        <end position="804"/>
    </location>
</feature>
<protein>
    <submittedName>
        <fullName evidence="6">WD40 repeat-like protein</fullName>
    </submittedName>
</protein>
<dbReference type="InterPro" id="IPR015943">
    <property type="entry name" value="WD40/YVTN_repeat-like_dom_sf"/>
</dbReference>
<evidence type="ECO:0000256" key="4">
    <source>
        <dbReference type="PROSITE-ProRule" id="PRU00221"/>
    </source>
</evidence>
<dbReference type="OrthoDB" id="2421129at2759"/>
<feature type="repeat" description="WD" evidence="4">
    <location>
        <begin position="235"/>
        <end position="276"/>
    </location>
</feature>
<evidence type="ECO:0000313" key="6">
    <source>
        <dbReference type="EMBL" id="PKY55263.1"/>
    </source>
</evidence>
<evidence type="ECO:0000256" key="3">
    <source>
        <dbReference type="ARBA" id="ARBA00022737"/>
    </source>
</evidence>
<dbReference type="PRINTS" id="PR00320">
    <property type="entry name" value="GPROTEINBRPT"/>
</dbReference>
<dbReference type="PANTHER" id="PTHR19862:SF14">
    <property type="entry name" value="WD REPEAT-CONTAINING PROTEIN 48"/>
    <property type="match status" value="1"/>
</dbReference>
<keyword evidence="2 4" id="KW-0853">WD repeat</keyword>
<feature type="repeat" description="WD" evidence="4">
    <location>
        <begin position="277"/>
        <end position="318"/>
    </location>
</feature>
<dbReference type="SMART" id="SM00320">
    <property type="entry name" value="WD40"/>
    <property type="match status" value="8"/>
</dbReference>
<sequence length="1113" mass="123529">MRRAAKRKVSYVITHNKDDHGHLLGINSLALDTTTLSSSGKPEGILYSAGRDGVINSWDLHLPLRKQIMPRYSNLNGINKAEEDKGEKKENDDDDVPLQKFNDEKNWEIDEEALSSQPTPKSTFRQSFQSHTDWVNDIILCHNNETLISCSSDRTMKLWHPHKTSAPHTIGYHTDYIKALAYASGPGWVASGGFDRKIALWDVKECRPLSSSGSSVSSLAGFSEKEFQPIVTIAENSPKSSIYALACNPSGSVLVSGSPEKVIKVWDPKSGKRITKLLGHTDNIRALLISDDGELILSGSSDTTIKLWSLSRQRCINTFTIHSDSVWSLYSDHPRLEVFYSGSKDGLITRTDYSECEEISDGECIAVCKEDAGVVKLVAFDNKYIWTATYDSGIKRWQDIPMRKNRRKISISSSPPTSTSTLTSSQNMSQIPSSSLIKLTSAVTSSPTHTTSLSPPIIASDSEVATIYSVAMDDHYIDIDYEDPIPVREKPDHIIKGQHGLIKYVMLNNRRNILTLDNSGEVTLWDIIKCVRVKVYGKCNIDEIAQEINTPESIPNWCSVDTRIGSLTVHLDESKCFDAEMYADEADLSDDVEIRDDQRINLGRWVLRYLFAKFTQAEIQTYEEIQQQRQLMQQQRQGNSLFTTQVNVNIPPQAATSSTCTSPTTTNPNPISGNINPPLPQSPTTPLAAFTTGPFTAPATTNSQQSDYFSGSHHLNSPATSPTTPPGNPSNKVAEGENNNNNGNNTGASTSASSSVVTTTIQPPPPAFVNQNTTNSVSISFMNKFKHTLRSGKISRNDSNKPEETSNNGGSNTGNTTSNSKNSTTTGSNEAKQRQSQEENITQKQQTIDDTATASLSSSQNIPTPTLYHHPHHPHHYYPIRQMHPLIQPPFVTYPTNETPELQIPQHTTVIISEESHEASTSVDLYRGTVEDMERDAEIIEQKAPTWLIEFLIKNKIPAKEPIKISFILKPHEGSELDELPNGNARLTANRMLRTRKILAYIVEKLELDQPSTSPINNSNSVTESAATSEYLEKSLNDSNEANNNDQEANNTGQIATKAEEERNNAMKPELWLELICQDQVLSPTMTLATIKSHIWKFSGDLTMTYRMRVKSV</sequence>
<dbReference type="EMBL" id="LLXI01001815">
    <property type="protein sequence ID" value="PKY55263.1"/>
    <property type="molecule type" value="Genomic_DNA"/>
</dbReference>
<dbReference type="GO" id="GO:0043130">
    <property type="term" value="F:ubiquitin binding"/>
    <property type="evidence" value="ECO:0007669"/>
    <property type="project" value="TreeGrafter"/>
</dbReference>
<keyword evidence="3" id="KW-0677">Repeat</keyword>
<feature type="compositionally biased region" description="Low complexity" evidence="5">
    <location>
        <begin position="410"/>
        <end position="427"/>
    </location>
</feature>
<feature type="region of interest" description="Disordered" evidence="5">
    <location>
        <begin position="790"/>
        <end position="875"/>
    </location>
</feature>